<dbReference type="Pfam" id="PF14103">
    <property type="entry name" value="DUF4276"/>
    <property type="match status" value="1"/>
</dbReference>
<dbReference type="InterPro" id="IPR025455">
    <property type="entry name" value="DUF4276"/>
</dbReference>
<dbReference type="EMBL" id="OX458333">
    <property type="protein sequence ID" value="CAI8826952.1"/>
    <property type="molecule type" value="Genomic_DNA"/>
</dbReference>
<gene>
    <name evidence="1" type="ORF">MSZNOR_2070</name>
</gene>
<accession>A0ABN8X261</accession>
<dbReference type="Proteomes" id="UP001162030">
    <property type="component" value="Chromosome"/>
</dbReference>
<protein>
    <recommendedName>
        <fullName evidence="3">DUF4276 family protein</fullName>
    </recommendedName>
</protein>
<keyword evidence="2" id="KW-1185">Reference proteome</keyword>
<evidence type="ECO:0008006" key="3">
    <source>
        <dbReference type="Google" id="ProtNLM"/>
    </source>
</evidence>
<reference evidence="1 2" key="1">
    <citation type="submission" date="2023-03" db="EMBL/GenBank/DDBJ databases">
        <authorList>
            <person name="Pearce D."/>
        </authorList>
    </citation>
    <scope>NUCLEOTIDE SEQUENCE [LARGE SCALE GENOMIC DNA]</scope>
    <source>
        <strain evidence="1">Msz</strain>
    </source>
</reference>
<evidence type="ECO:0000313" key="2">
    <source>
        <dbReference type="Proteomes" id="UP001162030"/>
    </source>
</evidence>
<organism evidence="1 2">
    <name type="scientific">Methylocaldum szegediense</name>
    <dbReference type="NCBI Taxonomy" id="73780"/>
    <lineage>
        <taxon>Bacteria</taxon>
        <taxon>Pseudomonadati</taxon>
        <taxon>Pseudomonadota</taxon>
        <taxon>Gammaproteobacteria</taxon>
        <taxon>Methylococcales</taxon>
        <taxon>Methylococcaceae</taxon>
        <taxon>Methylocaldum</taxon>
    </lineage>
</organism>
<name>A0ABN8X261_9GAMM</name>
<proteinExistence type="predicted"/>
<sequence>MGDDRFHPYIQLHEFEALLYCDLGQLQRRIPGSESAITALAQEVAGLAPEDINEGADTAASKRIIRYLPIYEKTKVRIGAPAAAAIGLPTLRKLCLHFDEWVCKLEGLGEPLVG</sequence>
<evidence type="ECO:0000313" key="1">
    <source>
        <dbReference type="EMBL" id="CAI8826952.1"/>
    </source>
</evidence>